<evidence type="ECO:0000313" key="12">
    <source>
        <dbReference type="EMBL" id="KAF7716376.1"/>
    </source>
</evidence>
<dbReference type="Gene3D" id="1.20.5.100">
    <property type="entry name" value="Cytochrome c1, transmembrane anchor, C-terminal"/>
    <property type="match status" value="1"/>
</dbReference>
<feature type="compositionally biased region" description="Low complexity" evidence="10">
    <location>
        <begin position="45"/>
        <end position="54"/>
    </location>
</feature>
<dbReference type="InterPro" id="IPR036220">
    <property type="entry name" value="UDP-Glc/GDP-Man_DH_C_sf"/>
</dbReference>
<protein>
    <recommendedName>
        <fullName evidence="3">UDP-glucose 6-dehydrogenase</fullName>
        <ecNumber evidence="3">1.1.1.22</ecNumber>
    </recommendedName>
</protein>
<dbReference type="InterPro" id="IPR008927">
    <property type="entry name" value="6-PGluconate_DH-like_C_sf"/>
</dbReference>
<keyword evidence="5 9" id="KW-0520">NAD</keyword>
<feature type="domain" description="UDP-glucose/GDP-mannose dehydrogenase C-terminal" evidence="11">
    <location>
        <begin position="411"/>
        <end position="520"/>
    </location>
</feature>
<evidence type="ECO:0000256" key="4">
    <source>
        <dbReference type="ARBA" id="ARBA00023002"/>
    </source>
</evidence>
<dbReference type="GO" id="GO:0005634">
    <property type="term" value="C:nucleus"/>
    <property type="evidence" value="ECO:0007669"/>
    <property type="project" value="TreeGrafter"/>
</dbReference>
<proteinExistence type="inferred from homology"/>
<dbReference type="Pfam" id="PF03721">
    <property type="entry name" value="UDPG_MGDP_dh_N"/>
    <property type="match status" value="1"/>
</dbReference>
<dbReference type="AlphaFoldDB" id="A0A8J8WK44"/>
<dbReference type="FunFam" id="1.20.5.100:FF:000001">
    <property type="entry name" value="UDP-glucose 6-dehydrogenase"/>
    <property type="match status" value="1"/>
</dbReference>
<evidence type="ECO:0000256" key="6">
    <source>
        <dbReference type="ARBA" id="ARBA00047473"/>
    </source>
</evidence>
<evidence type="ECO:0000256" key="9">
    <source>
        <dbReference type="PIRSR" id="PIRSR500134-3"/>
    </source>
</evidence>
<feature type="binding site" evidence="8">
    <location>
        <position position="418"/>
    </location>
    <ligand>
        <name>substrate</name>
    </ligand>
</feature>
<feature type="binding site" evidence="9">
    <location>
        <position position="211"/>
    </location>
    <ligand>
        <name>NAD(+)</name>
        <dbReference type="ChEBI" id="CHEBI:57540"/>
    </ligand>
</feature>
<dbReference type="Proteomes" id="UP000631181">
    <property type="component" value="Unassembled WGS sequence"/>
</dbReference>
<dbReference type="SMART" id="SM00984">
    <property type="entry name" value="UDPG_MGDP_dh_C"/>
    <property type="match status" value="1"/>
</dbReference>
<feature type="binding site" evidence="9">
    <location>
        <position position="105"/>
    </location>
    <ligand>
        <name>NAD(+)</name>
        <dbReference type="ChEBI" id="CHEBI:57540"/>
    </ligand>
</feature>
<dbReference type="GO" id="GO:0051287">
    <property type="term" value="F:NAD binding"/>
    <property type="evidence" value="ECO:0007669"/>
    <property type="project" value="InterPro"/>
</dbReference>
<dbReference type="PANTHER" id="PTHR11374:SF3">
    <property type="entry name" value="UDP-GLUCOSE 6-DEHYDROGENASE"/>
    <property type="match status" value="1"/>
</dbReference>
<feature type="binding site" evidence="8">
    <location>
        <position position="299"/>
    </location>
    <ligand>
        <name>substrate</name>
    </ligand>
</feature>
<feature type="binding site" evidence="9">
    <location>
        <position position="425"/>
    </location>
    <ligand>
        <name>NAD(+)</name>
        <dbReference type="ChEBI" id="CHEBI:57540"/>
    </ligand>
</feature>
<dbReference type="SUPFAM" id="SSF52413">
    <property type="entry name" value="UDP-glucose/GDP-mannose dehydrogenase C-terminal domain"/>
    <property type="match status" value="1"/>
</dbReference>
<gene>
    <name evidence="12" type="ORF">PECM_005801</name>
</gene>
<dbReference type="InterPro" id="IPR014027">
    <property type="entry name" value="UDP-Glc/GDP-Man_DH_C"/>
</dbReference>
<dbReference type="UniPathway" id="UPA00038">
    <property type="reaction ID" value="UER00491"/>
</dbReference>
<dbReference type="EMBL" id="WIWV01000042">
    <property type="protein sequence ID" value="KAF7716376.1"/>
    <property type="molecule type" value="Genomic_DNA"/>
</dbReference>
<evidence type="ECO:0000256" key="1">
    <source>
        <dbReference type="ARBA" id="ARBA00004701"/>
    </source>
</evidence>
<dbReference type="InterPro" id="IPR001732">
    <property type="entry name" value="UDP-Glc/GDP-Man_DH_N"/>
</dbReference>
<evidence type="ECO:0000259" key="11">
    <source>
        <dbReference type="SMART" id="SM00984"/>
    </source>
</evidence>
<dbReference type="InterPro" id="IPR028356">
    <property type="entry name" value="UDPglc_DH_euk"/>
</dbReference>
<evidence type="ECO:0000256" key="3">
    <source>
        <dbReference type="ARBA" id="ARBA00012954"/>
    </source>
</evidence>
<evidence type="ECO:0000256" key="8">
    <source>
        <dbReference type="PIRSR" id="PIRSR500134-2"/>
    </source>
</evidence>
<keyword evidence="4 12" id="KW-0560">Oxidoreductase</keyword>
<dbReference type="OrthoDB" id="5059218at2759"/>
<dbReference type="PIRSF" id="PIRSF000124">
    <property type="entry name" value="UDPglc_GDPman_dh"/>
    <property type="match status" value="1"/>
</dbReference>
<evidence type="ECO:0000256" key="7">
    <source>
        <dbReference type="PIRSR" id="PIRSR500134-1"/>
    </source>
</evidence>
<dbReference type="EC" id="1.1.1.22" evidence="3"/>
<sequence>MHSVAPTSIADTHDSPDVSSTVLTTPDRSASCSPALDEKLNAPGSASSNKSLHSSRSREEPISSPRPIRSICCVGAGYVGGPTAAVLALKNPAIKVTVVDRDERRIRRWNSRHLPIYEPGLAEVVRIARDGLGDVSKVEPQEGSRTPNLFFSTDVSRCISEADAVLIAVNTPTKMRGTGKGCATDMTSFEAVAAEVVRHARDGTIIVEKSTVPCRTAQMIQEMIHIQRPGARFEILSNPEFLAAGTAVQDLICPDRIIIGSAPTPEGLEAAQALAEVYASWIERSRIITTNVWSSELAKLVANSMLAQRLSSINSISALCEATGAEVNEVSRAIGADTRLGSKFLRAGIGFGGSCFKKDVLSLVYLAESLGLYEVGAYWRQVVEMNEYQRDRFAARVIKRLNSTLVTKKICVLGYAFKKNTSDTREAPALEIIKTLLDENPREIAIFDPCCNPLVIEEEIRALQKYGPPLLSDDGGCVKIYSDAYAACADSNAILLVTEFDEFMNFPIPAARPAAQAASPAKTALAGVELSKLQLNEEPGCSLDCPDCQMGTGYGDDGANDADTLPKKQVDWAKISSSMKSPKWLFDGRCVIDVPKMEALGIRVEAIGSSGWSV</sequence>
<feature type="binding site" evidence="9">
    <location>
        <position position="171"/>
    </location>
    <ligand>
        <name>NAD(+)</name>
        <dbReference type="ChEBI" id="CHEBI:57540"/>
    </ligand>
</feature>
<dbReference type="InterPro" id="IPR028357">
    <property type="entry name" value="UDPglc_DH_bac"/>
</dbReference>
<feature type="binding site" evidence="9">
    <location>
        <position position="100"/>
    </location>
    <ligand>
        <name>NAD(+)</name>
        <dbReference type="ChEBI" id="CHEBI:57540"/>
    </ligand>
</feature>
<feature type="compositionally biased region" description="Polar residues" evidence="10">
    <location>
        <begin position="1"/>
        <end position="10"/>
    </location>
</feature>
<evidence type="ECO:0000256" key="5">
    <source>
        <dbReference type="ARBA" id="ARBA00023027"/>
    </source>
</evidence>
<evidence type="ECO:0000313" key="13">
    <source>
        <dbReference type="Proteomes" id="UP000631181"/>
    </source>
</evidence>
<dbReference type="GO" id="GO:0006024">
    <property type="term" value="P:glycosaminoglycan biosynthetic process"/>
    <property type="evidence" value="ECO:0007669"/>
    <property type="project" value="TreeGrafter"/>
</dbReference>
<dbReference type="Pfam" id="PF00984">
    <property type="entry name" value="UDPG_MGDP_dh"/>
    <property type="match status" value="1"/>
</dbReference>
<dbReference type="Pfam" id="PF03720">
    <property type="entry name" value="UDPG_MGDP_dh_C"/>
    <property type="match status" value="1"/>
</dbReference>
<dbReference type="Gene3D" id="3.40.50.720">
    <property type="entry name" value="NAD(P)-binding Rossmann-like Domain"/>
    <property type="match status" value="2"/>
</dbReference>
<dbReference type="SUPFAM" id="SSF48179">
    <property type="entry name" value="6-phosphogluconate dehydrogenase C-terminal domain-like"/>
    <property type="match status" value="1"/>
</dbReference>
<dbReference type="InterPro" id="IPR014026">
    <property type="entry name" value="UDP-Glc/GDP-Man_DH_dimer"/>
</dbReference>
<evidence type="ECO:0000256" key="10">
    <source>
        <dbReference type="SAM" id="MobiDB-lite"/>
    </source>
</evidence>
<dbReference type="GO" id="GO:0000271">
    <property type="term" value="P:polysaccharide biosynthetic process"/>
    <property type="evidence" value="ECO:0007669"/>
    <property type="project" value="InterPro"/>
</dbReference>
<dbReference type="GO" id="GO:0003979">
    <property type="term" value="F:UDP-glucose 6-dehydrogenase activity"/>
    <property type="evidence" value="ECO:0007669"/>
    <property type="project" value="UniProtKB-EC"/>
</dbReference>
<feature type="compositionally biased region" description="Polar residues" evidence="10">
    <location>
        <begin position="17"/>
        <end position="32"/>
    </location>
</feature>
<feature type="binding site" evidence="8">
    <location>
        <position position="352"/>
    </location>
    <ligand>
        <name>substrate</name>
    </ligand>
</feature>
<feature type="binding site" evidence="9">
    <location>
        <position position="358"/>
    </location>
    <ligand>
        <name>NAD(+)</name>
        <dbReference type="ChEBI" id="CHEBI:57540"/>
    </ligand>
</feature>
<dbReference type="PANTHER" id="PTHR11374">
    <property type="entry name" value="UDP-GLUCOSE DEHYDROGENASE/UDP-MANNAC DEHYDROGENASE"/>
    <property type="match status" value="1"/>
</dbReference>
<dbReference type="InterPro" id="IPR017476">
    <property type="entry name" value="UDP-Glc/GDP-Man"/>
</dbReference>
<dbReference type="FunFam" id="3.40.50.720:FF:000032">
    <property type="entry name" value="UDP-glucose 6-dehydrogenase"/>
    <property type="match status" value="1"/>
</dbReference>
<dbReference type="InterPro" id="IPR036291">
    <property type="entry name" value="NAD(P)-bd_dom_sf"/>
</dbReference>
<evidence type="ECO:0000256" key="2">
    <source>
        <dbReference type="ARBA" id="ARBA00006601"/>
    </source>
</evidence>
<feature type="active site" description="Nucleophile" evidence="7">
    <location>
        <position position="355"/>
    </location>
</feature>
<feature type="binding site" evidence="8">
    <location>
        <begin position="344"/>
        <end position="348"/>
    </location>
    <ligand>
        <name>substrate</name>
    </ligand>
</feature>
<dbReference type="NCBIfam" id="TIGR03026">
    <property type="entry name" value="NDP-sugDHase"/>
    <property type="match status" value="1"/>
</dbReference>
<comment type="caution">
    <text evidence="12">The sequence shown here is derived from an EMBL/GenBank/DDBJ whole genome shotgun (WGS) entry which is preliminary data.</text>
</comment>
<organism evidence="12 13">
    <name type="scientific">Penicillium ucsense</name>
    <dbReference type="NCBI Taxonomy" id="2839758"/>
    <lineage>
        <taxon>Eukaryota</taxon>
        <taxon>Fungi</taxon>
        <taxon>Dikarya</taxon>
        <taxon>Ascomycota</taxon>
        <taxon>Pezizomycotina</taxon>
        <taxon>Eurotiomycetes</taxon>
        <taxon>Eurotiomycetidae</taxon>
        <taxon>Eurotiales</taxon>
        <taxon>Aspergillaceae</taxon>
        <taxon>Penicillium</taxon>
    </lineage>
</organism>
<feature type="region of interest" description="Disordered" evidence="10">
    <location>
        <begin position="1"/>
        <end position="64"/>
    </location>
</feature>
<dbReference type="SUPFAM" id="SSF51735">
    <property type="entry name" value="NAD(P)-binding Rossmann-fold domains"/>
    <property type="match status" value="1"/>
</dbReference>
<keyword evidence="13" id="KW-1185">Reference proteome</keyword>
<comment type="similarity">
    <text evidence="2">Belongs to the UDP-glucose/GDP-mannose dehydrogenase family.</text>
</comment>
<reference evidence="12" key="1">
    <citation type="journal article" date="2020" name="Front. Microbiol.">
        <title>Gene regulatory networks of Penicillium echinulatum 2HH and Penicillium oxalicum 114-2 inferred by a computational biology approach.</title>
        <authorList>
            <person name="Lenz A.R."/>
            <person name="Galan-Vasquez E."/>
            <person name="Balbinot E."/>
            <person name="De Abreu F.P."/>
            <person name="De Oliveira N.S."/>
            <person name="Da Rosa L.O."/>
            <person name="De Avila E Silva S."/>
            <person name="Camassola M."/>
            <person name="Dillon A.J.P."/>
            <person name="Perez-Rueda E."/>
        </authorList>
    </citation>
    <scope>NUCLEOTIDE SEQUENCE</scope>
    <source>
        <strain evidence="12">S1M29</strain>
    </source>
</reference>
<name>A0A8J8WK44_9EURO</name>
<accession>A0A8J8WK44</accession>
<dbReference type="GO" id="GO:0006065">
    <property type="term" value="P:UDP-glucuronate biosynthetic process"/>
    <property type="evidence" value="ECO:0007669"/>
    <property type="project" value="UniProtKB-UniPathway"/>
</dbReference>
<comment type="catalytic activity">
    <reaction evidence="6">
        <text>UDP-alpha-D-glucose + 2 NAD(+) + H2O = UDP-alpha-D-glucuronate + 2 NADH + 3 H(+)</text>
        <dbReference type="Rhea" id="RHEA:23596"/>
        <dbReference type="ChEBI" id="CHEBI:15377"/>
        <dbReference type="ChEBI" id="CHEBI:15378"/>
        <dbReference type="ChEBI" id="CHEBI:57540"/>
        <dbReference type="ChEBI" id="CHEBI:57945"/>
        <dbReference type="ChEBI" id="CHEBI:58052"/>
        <dbReference type="ChEBI" id="CHEBI:58885"/>
        <dbReference type="EC" id="1.1.1.22"/>
    </reaction>
</comment>
<comment type="pathway">
    <text evidence="1">Nucleotide-sugar biosynthesis; UDP-alpha-D-glucuronate biosynthesis; UDP-alpha-D-glucuronate from UDP-alpha-D-glucose: step 1/1.</text>
</comment>
<dbReference type="PIRSF" id="PIRSF500134">
    <property type="entry name" value="UDPglc_DH_bac"/>
    <property type="match status" value="1"/>
</dbReference>